<feature type="signal peptide" evidence="1">
    <location>
        <begin position="1"/>
        <end position="16"/>
    </location>
</feature>
<dbReference type="OrthoDB" id="25984at2"/>
<reference evidence="2 3" key="1">
    <citation type="submission" date="2018-08" db="EMBL/GenBank/DDBJ databases">
        <title>Meiothermus luteus KCTC 52599 genome sequencing project.</title>
        <authorList>
            <person name="Da Costa M.S."/>
            <person name="Albuquerque L."/>
            <person name="Raposo P."/>
            <person name="Froufe H.J.C."/>
            <person name="Barroso C.S."/>
            <person name="Egas C."/>
        </authorList>
    </citation>
    <scope>NUCLEOTIDE SEQUENCE [LARGE SCALE GENOMIC DNA]</scope>
    <source>
        <strain evidence="2 3">KCTC 52599</strain>
    </source>
</reference>
<dbReference type="EMBL" id="QWKZ01000031">
    <property type="protein sequence ID" value="RIH86532.1"/>
    <property type="molecule type" value="Genomic_DNA"/>
</dbReference>
<proteinExistence type="predicted"/>
<keyword evidence="1" id="KW-0732">Signal</keyword>
<dbReference type="Proteomes" id="UP000265800">
    <property type="component" value="Unassembled WGS sequence"/>
</dbReference>
<evidence type="ECO:0000313" key="3">
    <source>
        <dbReference type="Proteomes" id="UP000265800"/>
    </source>
</evidence>
<organism evidence="2 3">
    <name type="scientific">Meiothermus luteus</name>
    <dbReference type="NCBI Taxonomy" id="2026184"/>
    <lineage>
        <taxon>Bacteria</taxon>
        <taxon>Thermotogati</taxon>
        <taxon>Deinococcota</taxon>
        <taxon>Deinococci</taxon>
        <taxon>Thermales</taxon>
        <taxon>Thermaceae</taxon>
        <taxon>Meiothermus</taxon>
    </lineage>
</organism>
<dbReference type="RefSeq" id="WP_119359900.1">
    <property type="nucleotide sequence ID" value="NZ_QWKZ01000031.1"/>
</dbReference>
<evidence type="ECO:0000256" key="1">
    <source>
        <dbReference type="SAM" id="SignalP"/>
    </source>
</evidence>
<accession>A0A399EV72</accession>
<sequence>MRGILLLALLGGIALAQPGTSPFVDVPPCHWAREALQAIARPDPNARPAPSALLAENALRQVFEGLRCNDPRWSERFLLNPSPAFGQGPAGLRGFELAVEQVQISGRQATLRFALSVLLESGPLRRRGAAQLSFGEQGWKVVYASLVDLELPFFPR</sequence>
<gene>
    <name evidence="2" type="ORF">Mlute_01237</name>
</gene>
<name>A0A399EV72_9DEIN</name>
<protein>
    <submittedName>
        <fullName evidence="2">Uncharacterized protein</fullName>
    </submittedName>
</protein>
<dbReference type="AlphaFoldDB" id="A0A399EV72"/>
<comment type="caution">
    <text evidence="2">The sequence shown here is derived from an EMBL/GenBank/DDBJ whole genome shotgun (WGS) entry which is preliminary data.</text>
</comment>
<keyword evidence="3" id="KW-1185">Reference proteome</keyword>
<feature type="chain" id="PRO_5017334157" evidence="1">
    <location>
        <begin position="17"/>
        <end position="156"/>
    </location>
</feature>
<evidence type="ECO:0000313" key="2">
    <source>
        <dbReference type="EMBL" id="RIH86532.1"/>
    </source>
</evidence>